<dbReference type="AlphaFoldDB" id="A0AAW0R0Q8"/>
<organism evidence="3 4">
    <name type="scientific">Apiospora kogelbergensis</name>
    <dbReference type="NCBI Taxonomy" id="1337665"/>
    <lineage>
        <taxon>Eukaryota</taxon>
        <taxon>Fungi</taxon>
        <taxon>Dikarya</taxon>
        <taxon>Ascomycota</taxon>
        <taxon>Pezizomycotina</taxon>
        <taxon>Sordariomycetes</taxon>
        <taxon>Xylariomycetidae</taxon>
        <taxon>Amphisphaeriales</taxon>
        <taxon>Apiosporaceae</taxon>
        <taxon>Apiospora</taxon>
    </lineage>
</organism>
<evidence type="ECO:0000256" key="1">
    <source>
        <dbReference type="SAM" id="MobiDB-lite"/>
    </source>
</evidence>
<comment type="caution">
    <text evidence="3">The sequence shown here is derived from an EMBL/GenBank/DDBJ whole genome shotgun (WGS) entry which is preliminary data.</text>
</comment>
<proteinExistence type="predicted"/>
<dbReference type="EMBL" id="JAQQWP010000004">
    <property type="protein sequence ID" value="KAK8120814.1"/>
    <property type="molecule type" value="Genomic_DNA"/>
</dbReference>
<dbReference type="Proteomes" id="UP001392437">
    <property type="component" value="Unassembled WGS sequence"/>
</dbReference>
<keyword evidence="2" id="KW-0732">Signal</keyword>
<keyword evidence="4" id="KW-1185">Reference proteome</keyword>
<evidence type="ECO:0000313" key="3">
    <source>
        <dbReference type="EMBL" id="KAK8120814.1"/>
    </source>
</evidence>
<feature type="region of interest" description="Disordered" evidence="1">
    <location>
        <begin position="116"/>
        <end position="142"/>
    </location>
</feature>
<accession>A0AAW0R0Q8</accession>
<reference evidence="3 4" key="1">
    <citation type="submission" date="2023-01" db="EMBL/GenBank/DDBJ databases">
        <title>Analysis of 21 Apiospora genomes using comparative genomics revels a genus with tremendous synthesis potential of carbohydrate active enzymes and secondary metabolites.</title>
        <authorList>
            <person name="Sorensen T."/>
        </authorList>
    </citation>
    <scope>NUCLEOTIDE SEQUENCE [LARGE SCALE GENOMIC DNA]</scope>
    <source>
        <strain evidence="3 4">CBS 117206</strain>
    </source>
</reference>
<feature type="signal peptide" evidence="2">
    <location>
        <begin position="1"/>
        <end position="17"/>
    </location>
</feature>
<feature type="chain" id="PRO_5043665177" description="AA1-like domain-containing protein" evidence="2">
    <location>
        <begin position="18"/>
        <end position="156"/>
    </location>
</feature>
<evidence type="ECO:0000256" key="2">
    <source>
        <dbReference type="SAM" id="SignalP"/>
    </source>
</evidence>
<evidence type="ECO:0008006" key="5">
    <source>
        <dbReference type="Google" id="ProtNLM"/>
    </source>
</evidence>
<gene>
    <name evidence="3" type="ORF">PG999_004934</name>
</gene>
<sequence>MQIPGSLLLTAVATATALPAPEDQPGKKPGWSYEIYYWNISNLRALEINSRKNAHFQYSNGDTLSLVISIRYLRPCLRPPSVYAAPSIPSFTGTCEGATTAQTPNQSAYMTCTTSRKTGETSDGGTFGGLSARVKPNPNDTKPGIAISFQWTQEMR</sequence>
<name>A0AAW0R0Q8_9PEZI</name>
<protein>
    <recommendedName>
        <fullName evidence="5">AA1-like domain-containing protein</fullName>
    </recommendedName>
</protein>
<evidence type="ECO:0000313" key="4">
    <source>
        <dbReference type="Proteomes" id="UP001392437"/>
    </source>
</evidence>